<organism evidence="1 4">
    <name type="scientific">Methanococcus maripaludis</name>
    <name type="common">Methanococcus deltae</name>
    <dbReference type="NCBI Taxonomy" id="39152"/>
    <lineage>
        <taxon>Archaea</taxon>
        <taxon>Methanobacteriati</taxon>
        <taxon>Methanobacteriota</taxon>
        <taxon>Methanomada group</taxon>
        <taxon>Methanococci</taxon>
        <taxon>Methanococcales</taxon>
        <taxon>Methanococcaceae</taxon>
        <taxon>Methanococcus</taxon>
    </lineage>
</organism>
<dbReference type="EMBL" id="JACDUO010000001">
    <property type="protein sequence ID" value="MBA2864117.1"/>
    <property type="molecule type" value="Genomic_DNA"/>
</dbReference>
<gene>
    <name evidence="2" type="ORF">HNP94_001117</name>
    <name evidence="3" type="ORF">HNP96_001084</name>
    <name evidence="1" type="ORF">MMJJ_02840</name>
</gene>
<dbReference type="AlphaFoldDB" id="A0A2L1C8K2"/>
<evidence type="ECO:0000313" key="1">
    <source>
        <dbReference type="EMBL" id="AVB75701.1"/>
    </source>
</evidence>
<reference evidence="1" key="2">
    <citation type="submission" date="2018-02" db="EMBL/GenBank/DDBJ databases">
        <title>Complete genome sequence of the Methanococcus maripaludis type strain JJ (DSM 2067), a model for selenoprotein synthesis in Archaea.</title>
        <authorList>
            <person name="Poehlein A."/>
            <person name="Heym D."/>
            <person name="Quitzke V."/>
            <person name="Fersch J."/>
            <person name="Daniel R."/>
            <person name="Rother M."/>
        </authorList>
    </citation>
    <scope>NUCLEOTIDE SEQUENCE [LARGE SCALE GENOMIC DNA]</scope>
    <source>
        <strain evidence="1">DSM 2067</strain>
    </source>
</reference>
<evidence type="ECO:0000313" key="3">
    <source>
        <dbReference type="EMBL" id="MBB6497043.1"/>
    </source>
</evidence>
<evidence type="ECO:0000313" key="6">
    <source>
        <dbReference type="Proteomes" id="UP000590564"/>
    </source>
</evidence>
<reference evidence="4" key="1">
    <citation type="journal article" date="2018" name="Genome Announc.">
        <title>Complete Genome Sequence of the Methanococcus maripaludis Type Strain JJ (DSM 2067), a Model for Selenoprotein Synthesis in Archaea.</title>
        <authorList>
            <person name="Poehlein A."/>
            <person name="Heym D."/>
            <person name="Quitzke V."/>
            <person name="Fersch J."/>
            <person name="Daniel R."/>
            <person name="Rother M."/>
        </authorList>
    </citation>
    <scope>NUCLEOTIDE SEQUENCE [LARGE SCALE GENOMIC DNA]</scope>
    <source>
        <strain evidence="4">DSM 2067</strain>
    </source>
</reference>
<evidence type="ECO:0000313" key="5">
    <source>
        <dbReference type="Proteomes" id="UP000567099"/>
    </source>
</evidence>
<dbReference type="EMBL" id="CP026606">
    <property type="protein sequence ID" value="AVB75701.1"/>
    <property type="molecule type" value="Genomic_DNA"/>
</dbReference>
<proteinExistence type="predicted"/>
<dbReference type="GeneID" id="36101379"/>
<dbReference type="RefSeq" id="WP_104837358.1">
    <property type="nucleotide sequence ID" value="NZ_CP026606.1"/>
</dbReference>
<dbReference type="KEGG" id="mmad:MMJJ_02840"/>
<dbReference type="Proteomes" id="UP000590564">
    <property type="component" value="Unassembled WGS sequence"/>
</dbReference>
<dbReference type="Proteomes" id="UP000567099">
    <property type="component" value="Unassembled WGS sequence"/>
</dbReference>
<dbReference type="Gene3D" id="3.40.50.12090">
    <property type="match status" value="1"/>
</dbReference>
<evidence type="ECO:0000313" key="4">
    <source>
        <dbReference type="Proteomes" id="UP000239462"/>
    </source>
</evidence>
<evidence type="ECO:0000313" key="2">
    <source>
        <dbReference type="EMBL" id="MBA2864117.1"/>
    </source>
</evidence>
<dbReference type="EMBL" id="JACHED010000002">
    <property type="protein sequence ID" value="MBB6497043.1"/>
    <property type="molecule type" value="Genomic_DNA"/>
</dbReference>
<reference evidence="2 5" key="3">
    <citation type="submission" date="2020-07" db="EMBL/GenBank/DDBJ databases">
        <title>Genomic Encyclopedia of Type Strains, Phase IV (KMG-V): Genome sequencing to study the core and pangenomes of soil and plant-associated prokaryotes.</title>
        <authorList>
            <person name="Whitman W."/>
        </authorList>
    </citation>
    <scope>NUCLEOTIDE SEQUENCE [LARGE SCALE GENOMIC DNA]</scope>
    <source>
        <strain evidence="2 5">C13</strain>
        <strain evidence="3 6">D1</strain>
    </source>
</reference>
<sequence length="288" mass="32638">MDYFKIFAIFLVLIIPVSASDVVLVSDTVSDCASANIIPTINDSYVVINTSWGVYDDDVLEQISNENPKNVIIVGGTVAVPSEYDTQLEEAGITVERIYGIDRYQTNKNVILKFKDQIQDRNMWIVYGDDDRPEFCNAGSNIVILSNGTALSVDDEDLGDFDPGRVTIMENPVFNSNNVMARLQNQGFYVSTQSMPESVLNRTVYRKMEQLQLQIETMEQLGINCTPLRNDLNSINNSIRNQNLEQAYAGEIVLERNLLSYKHQNRHVYWNGPKITYNPKNNSPNYNN</sequence>
<protein>
    <submittedName>
        <fullName evidence="1">Cell wall binding repeat 2</fullName>
    </submittedName>
    <submittedName>
        <fullName evidence="2">Putative cell wall-binding protein</fullName>
    </submittedName>
</protein>
<dbReference type="Proteomes" id="UP000239462">
    <property type="component" value="Chromosome"/>
</dbReference>
<name>A0A2L1C8K2_METMI</name>
<accession>A0A2L1C8K2</accession>